<evidence type="ECO:0000256" key="12">
    <source>
        <dbReference type="SAM" id="SignalP"/>
    </source>
</evidence>
<dbReference type="InterPro" id="IPR004358">
    <property type="entry name" value="Sig_transdc_His_kin-like_C"/>
</dbReference>
<keyword evidence="8" id="KW-0902">Two-component regulatory system</keyword>
<keyword evidence="5" id="KW-0547">Nucleotide-binding</keyword>
<evidence type="ECO:0000256" key="7">
    <source>
        <dbReference type="ARBA" id="ARBA00022840"/>
    </source>
</evidence>
<dbReference type="PRINTS" id="PR00344">
    <property type="entry name" value="BCTRLSENSOR"/>
</dbReference>
<evidence type="ECO:0000256" key="3">
    <source>
        <dbReference type="ARBA" id="ARBA00022553"/>
    </source>
</evidence>
<dbReference type="GO" id="GO:0030295">
    <property type="term" value="F:protein kinase activator activity"/>
    <property type="evidence" value="ECO:0007669"/>
    <property type="project" value="TreeGrafter"/>
</dbReference>
<dbReference type="OrthoDB" id="9810447at2"/>
<dbReference type="Pfam" id="PF13374">
    <property type="entry name" value="TPR_10"/>
    <property type="match status" value="1"/>
</dbReference>
<dbReference type="Pfam" id="PF00512">
    <property type="entry name" value="HisKA"/>
    <property type="match status" value="1"/>
</dbReference>
<dbReference type="AlphaFoldDB" id="A0A443YRR4"/>
<dbReference type="InterPro" id="IPR036097">
    <property type="entry name" value="HisK_dim/P_sf"/>
</dbReference>
<dbReference type="Gene3D" id="1.25.40.10">
    <property type="entry name" value="Tetratricopeptide repeat domain"/>
    <property type="match status" value="3"/>
</dbReference>
<keyword evidence="15" id="KW-1185">Reference proteome</keyword>
<keyword evidence="4" id="KW-0808">Transferase</keyword>
<dbReference type="InterPro" id="IPR011990">
    <property type="entry name" value="TPR-like_helical_dom_sf"/>
</dbReference>
<evidence type="ECO:0000256" key="6">
    <source>
        <dbReference type="ARBA" id="ARBA00022777"/>
    </source>
</evidence>
<feature type="signal peptide" evidence="12">
    <location>
        <begin position="1"/>
        <end position="25"/>
    </location>
</feature>
<evidence type="ECO:0000256" key="5">
    <source>
        <dbReference type="ARBA" id="ARBA00022741"/>
    </source>
</evidence>
<feature type="transmembrane region" description="Helical" evidence="11">
    <location>
        <begin position="398"/>
        <end position="420"/>
    </location>
</feature>
<dbReference type="GO" id="GO:0005524">
    <property type="term" value="F:ATP binding"/>
    <property type="evidence" value="ECO:0007669"/>
    <property type="project" value="UniProtKB-KW"/>
</dbReference>
<dbReference type="InterPro" id="IPR003594">
    <property type="entry name" value="HATPase_dom"/>
</dbReference>
<sequence>MPSSTKKQLLLFCMLMLFIGVTVKAQTSKIDELLGQWDKNSADTTQIKVLRKLSAAYTSVDPLKKFYYANQYLQLAKKNNIDSSISNAYLDMGIAYAVRSQLDSGLYYFKLGHEIAKESNYLPGIARGYVNMGFVLDRQDKKKESVKHYEESLKIYRKLNNRKGINQCIMNLGSLYFDLGEYKTADAYFHQVLANVRETPNDQAGLASALFSLGNSNRKLGNQQKSLEYFRQSLAIREKIGDLNGIALSNWGIGLVMNNTNKFEQALVHLKVALENNRKTKNVYQEAIVLMSISHAYLHLENYKKAEENIQLALEKAKEAESKTLVVQALENLVKIEAAQKKFDLALKHQADYIAINDSLNNSRTKKEVILSDLNRVNTDNKNLEEHNQKISEKITDYAIVIVIVTVLLLVVAILLLLYYKRNSENKNANVLLQKQKQEIAEVNEELKTQMEIINAQNVELEKLNRVKNKFFSIVSHDLRAPINSLKSLFEMYRNGILNEEELGGLLNRLEDTIYNTASFLDNLLEWSKSQLEGITVKPVQVELHQIVAHNIKLMDSQIRTKFIKVQNNVPTNALAFVDLNMIHVVIRNLLSNAIKFCKANDEVIFEAWIENENIICTIRDTGPGISDIDLENLFNLAHTPNTGTAGEKGYHIGLILCQDMMAQNHGSLKVDSQLGKGTTFYITLPVSSSTL</sequence>
<dbReference type="Gene3D" id="3.30.565.10">
    <property type="entry name" value="Histidine kinase-like ATPase, C-terminal domain"/>
    <property type="match status" value="1"/>
</dbReference>
<dbReference type="PANTHER" id="PTHR42878">
    <property type="entry name" value="TWO-COMPONENT HISTIDINE KINASE"/>
    <property type="match status" value="1"/>
</dbReference>
<dbReference type="EC" id="2.7.13.3" evidence="2"/>
<feature type="domain" description="Histidine kinase" evidence="13">
    <location>
        <begin position="474"/>
        <end position="689"/>
    </location>
</feature>
<dbReference type="CDD" id="cd00075">
    <property type="entry name" value="HATPase"/>
    <property type="match status" value="1"/>
</dbReference>
<dbReference type="InterPro" id="IPR036890">
    <property type="entry name" value="HATPase_C_sf"/>
</dbReference>
<evidence type="ECO:0000313" key="14">
    <source>
        <dbReference type="EMBL" id="RWU06465.1"/>
    </source>
</evidence>
<dbReference type="Proteomes" id="UP000284120">
    <property type="component" value="Unassembled WGS sequence"/>
</dbReference>
<evidence type="ECO:0000256" key="4">
    <source>
        <dbReference type="ARBA" id="ARBA00022679"/>
    </source>
</evidence>
<keyword evidence="9" id="KW-0802">TPR repeat</keyword>
<evidence type="ECO:0000256" key="9">
    <source>
        <dbReference type="PROSITE-ProRule" id="PRU00339"/>
    </source>
</evidence>
<dbReference type="GO" id="GO:0000155">
    <property type="term" value="F:phosphorelay sensor kinase activity"/>
    <property type="evidence" value="ECO:0007669"/>
    <property type="project" value="InterPro"/>
</dbReference>
<keyword evidence="11" id="KW-0812">Transmembrane</keyword>
<dbReference type="GO" id="GO:0007234">
    <property type="term" value="P:osmosensory signaling via phosphorelay pathway"/>
    <property type="evidence" value="ECO:0007669"/>
    <property type="project" value="TreeGrafter"/>
</dbReference>
<accession>A0A443YRR4</accession>
<feature type="coiled-coil region" evidence="10">
    <location>
        <begin position="426"/>
        <end position="464"/>
    </location>
</feature>
<protein>
    <recommendedName>
        <fullName evidence="2">histidine kinase</fullName>
        <ecNumber evidence="2">2.7.13.3</ecNumber>
    </recommendedName>
</protein>
<keyword evidence="12" id="KW-0732">Signal</keyword>
<feature type="chain" id="PRO_5018977518" description="histidine kinase" evidence="12">
    <location>
        <begin position="26"/>
        <end position="692"/>
    </location>
</feature>
<dbReference type="InterPro" id="IPR005467">
    <property type="entry name" value="His_kinase_dom"/>
</dbReference>
<dbReference type="Pfam" id="PF02518">
    <property type="entry name" value="HATPase_c"/>
    <property type="match status" value="1"/>
</dbReference>
<dbReference type="SUPFAM" id="SSF55874">
    <property type="entry name" value="ATPase domain of HSP90 chaperone/DNA topoisomerase II/histidine kinase"/>
    <property type="match status" value="1"/>
</dbReference>
<keyword evidence="11" id="KW-1133">Transmembrane helix</keyword>
<dbReference type="GO" id="GO:0000156">
    <property type="term" value="F:phosphorelay response regulator activity"/>
    <property type="evidence" value="ECO:0007669"/>
    <property type="project" value="TreeGrafter"/>
</dbReference>
<evidence type="ECO:0000256" key="1">
    <source>
        <dbReference type="ARBA" id="ARBA00000085"/>
    </source>
</evidence>
<dbReference type="InterPro" id="IPR050351">
    <property type="entry name" value="BphY/WalK/GraS-like"/>
</dbReference>
<evidence type="ECO:0000256" key="10">
    <source>
        <dbReference type="SAM" id="Coils"/>
    </source>
</evidence>
<gene>
    <name evidence="14" type="ORF">DPV69_14350</name>
</gene>
<dbReference type="PANTHER" id="PTHR42878:SF7">
    <property type="entry name" value="SENSOR HISTIDINE KINASE GLRK"/>
    <property type="match status" value="1"/>
</dbReference>
<evidence type="ECO:0000256" key="2">
    <source>
        <dbReference type="ARBA" id="ARBA00012438"/>
    </source>
</evidence>
<evidence type="ECO:0000256" key="11">
    <source>
        <dbReference type="SAM" id="Phobius"/>
    </source>
</evidence>
<keyword evidence="3" id="KW-0597">Phosphoprotein</keyword>
<dbReference type="InterPro" id="IPR019734">
    <property type="entry name" value="TPR_rpt"/>
</dbReference>
<dbReference type="SUPFAM" id="SSF47384">
    <property type="entry name" value="Homodimeric domain of signal transducing histidine kinase"/>
    <property type="match status" value="1"/>
</dbReference>
<comment type="catalytic activity">
    <reaction evidence="1">
        <text>ATP + protein L-histidine = ADP + protein N-phospho-L-histidine.</text>
        <dbReference type="EC" id="2.7.13.3"/>
    </reaction>
</comment>
<dbReference type="SMART" id="SM00388">
    <property type="entry name" value="HisKA"/>
    <property type="match status" value="1"/>
</dbReference>
<dbReference type="SUPFAM" id="SSF48452">
    <property type="entry name" value="TPR-like"/>
    <property type="match status" value="2"/>
</dbReference>
<keyword evidence="6 14" id="KW-0418">Kinase</keyword>
<evidence type="ECO:0000313" key="15">
    <source>
        <dbReference type="Proteomes" id="UP000284120"/>
    </source>
</evidence>
<feature type="repeat" description="TPR" evidence="9">
    <location>
        <begin position="207"/>
        <end position="240"/>
    </location>
</feature>
<dbReference type="SMART" id="SM00028">
    <property type="entry name" value="TPR"/>
    <property type="match status" value="6"/>
</dbReference>
<organism evidence="14 15">
    <name type="scientific">Pedobacter chitinilyticus</name>
    <dbReference type="NCBI Taxonomy" id="2233776"/>
    <lineage>
        <taxon>Bacteria</taxon>
        <taxon>Pseudomonadati</taxon>
        <taxon>Bacteroidota</taxon>
        <taxon>Sphingobacteriia</taxon>
        <taxon>Sphingobacteriales</taxon>
        <taxon>Sphingobacteriaceae</taxon>
        <taxon>Pedobacter</taxon>
    </lineage>
</organism>
<dbReference type="Pfam" id="PF13424">
    <property type="entry name" value="TPR_12"/>
    <property type="match status" value="1"/>
</dbReference>
<keyword evidence="11" id="KW-0472">Membrane</keyword>
<dbReference type="PROSITE" id="PS50109">
    <property type="entry name" value="HIS_KIN"/>
    <property type="match status" value="1"/>
</dbReference>
<proteinExistence type="predicted"/>
<comment type="caution">
    <text evidence="14">The sequence shown here is derived from an EMBL/GenBank/DDBJ whole genome shotgun (WGS) entry which is preliminary data.</text>
</comment>
<dbReference type="CDD" id="cd00082">
    <property type="entry name" value="HisKA"/>
    <property type="match status" value="1"/>
</dbReference>
<keyword evidence="7" id="KW-0067">ATP-binding</keyword>
<dbReference type="SMART" id="SM00387">
    <property type="entry name" value="HATPase_c"/>
    <property type="match status" value="1"/>
</dbReference>
<dbReference type="InterPro" id="IPR003661">
    <property type="entry name" value="HisK_dim/P_dom"/>
</dbReference>
<evidence type="ECO:0000259" key="13">
    <source>
        <dbReference type="PROSITE" id="PS50109"/>
    </source>
</evidence>
<reference evidence="14 15" key="1">
    <citation type="submission" date="2018-06" db="EMBL/GenBank/DDBJ databases">
        <title>Pedobacter endophyticus sp. nov., an endophytic bacterium isolated from a leaf of Triticum aestivum.</title>
        <authorList>
            <person name="Zhang L."/>
        </authorList>
    </citation>
    <scope>NUCLEOTIDE SEQUENCE [LARGE SCALE GENOMIC DNA]</scope>
    <source>
        <strain evidence="14 15">CM134L-2</strain>
    </source>
</reference>
<evidence type="ECO:0000256" key="8">
    <source>
        <dbReference type="ARBA" id="ARBA00023012"/>
    </source>
</evidence>
<dbReference type="Gene3D" id="1.10.287.130">
    <property type="match status" value="1"/>
</dbReference>
<name>A0A443YRR4_9SPHI</name>
<keyword evidence="10" id="KW-0175">Coiled coil</keyword>
<dbReference type="EMBL" id="SAYW01000004">
    <property type="protein sequence ID" value="RWU06465.1"/>
    <property type="molecule type" value="Genomic_DNA"/>
</dbReference>
<dbReference type="PROSITE" id="PS50005">
    <property type="entry name" value="TPR"/>
    <property type="match status" value="1"/>
</dbReference>